<feature type="transmembrane region" description="Helical" evidence="9">
    <location>
        <begin position="144"/>
        <end position="167"/>
    </location>
</feature>
<feature type="transmembrane region" description="Helical" evidence="9">
    <location>
        <begin position="20"/>
        <end position="43"/>
    </location>
</feature>
<dbReference type="SUPFAM" id="SSF90123">
    <property type="entry name" value="ABC transporter transmembrane region"/>
    <property type="match status" value="1"/>
</dbReference>
<comment type="subcellular location">
    <subcellularLocation>
        <location evidence="1">Cell membrane</location>
        <topology evidence="1">Multi-pass membrane protein</topology>
    </subcellularLocation>
</comment>
<dbReference type="PROSITE" id="PS00211">
    <property type="entry name" value="ABC_TRANSPORTER_1"/>
    <property type="match status" value="1"/>
</dbReference>
<keyword evidence="6 12" id="KW-0067">ATP-binding</keyword>
<dbReference type="FunFam" id="3.40.50.300:FF:000221">
    <property type="entry name" value="Multidrug ABC transporter ATP-binding protein"/>
    <property type="match status" value="1"/>
</dbReference>
<evidence type="ECO:0000256" key="7">
    <source>
        <dbReference type="ARBA" id="ARBA00022989"/>
    </source>
</evidence>
<organism evidence="12 13">
    <name type="scientific">Culicoidibacter larvae</name>
    <dbReference type="NCBI Taxonomy" id="2579976"/>
    <lineage>
        <taxon>Bacteria</taxon>
        <taxon>Bacillati</taxon>
        <taxon>Bacillota</taxon>
        <taxon>Culicoidibacteria</taxon>
        <taxon>Culicoidibacterales</taxon>
        <taxon>Culicoidibacteraceae</taxon>
        <taxon>Culicoidibacter</taxon>
    </lineage>
</organism>
<dbReference type="GO" id="GO:0016887">
    <property type="term" value="F:ATP hydrolysis activity"/>
    <property type="evidence" value="ECO:0007669"/>
    <property type="project" value="InterPro"/>
</dbReference>
<keyword evidence="8 9" id="KW-0472">Membrane</keyword>
<dbReference type="GO" id="GO:0005886">
    <property type="term" value="C:plasma membrane"/>
    <property type="evidence" value="ECO:0007669"/>
    <property type="project" value="UniProtKB-SubCell"/>
</dbReference>
<dbReference type="EMBL" id="VBWP01000008">
    <property type="protein sequence ID" value="TLG72569.1"/>
    <property type="molecule type" value="Genomic_DNA"/>
</dbReference>
<keyword evidence="4 9" id="KW-0812">Transmembrane</keyword>
<evidence type="ECO:0000256" key="3">
    <source>
        <dbReference type="ARBA" id="ARBA00022475"/>
    </source>
</evidence>
<dbReference type="Gene3D" id="3.40.50.300">
    <property type="entry name" value="P-loop containing nucleotide triphosphate hydrolases"/>
    <property type="match status" value="1"/>
</dbReference>
<evidence type="ECO:0000256" key="4">
    <source>
        <dbReference type="ARBA" id="ARBA00022692"/>
    </source>
</evidence>
<keyword evidence="13" id="KW-1185">Reference proteome</keyword>
<dbReference type="PANTHER" id="PTHR24221">
    <property type="entry name" value="ATP-BINDING CASSETTE SUB-FAMILY B"/>
    <property type="match status" value="1"/>
</dbReference>
<dbReference type="InterPro" id="IPR003593">
    <property type="entry name" value="AAA+_ATPase"/>
</dbReference>
<dbReference type="GO" id="GO:0005524">
    <property type="term" value="F:ATP binding"/>
    <property type="evidence" value="ECO:0007669"/>
    <property type="project" value="UniProtKB-KW"/>
</dbReference>
<dbReference type="AlphaFoldDB" id="A0A5R8QA96"/>
<keyword evidence="7 9" id="KW-1133">Transmembrane helix</keyword>
<evidence type="ECO:0000259" key="10">
    <source>
        <dbReference type="PROSITE" id="PS50893"/>
    </source>
</evidence>
<keyword evidence="3" id="KW-1003">Cell membrane</keyword>
<dbReference type="SMART" id="SM00382">
    <property type="entry name" value="AAA"/>
    <property type="match status" value="1"/>
</dbReference>
<dbReference type="InterPro" id="IPR011527">
    <property type="entry name" value="ABC1_TM_dom"/>
</dbReference>
<name>A0A5R8QA96_9FIRM</name>
<evidence type="ECO:0000256" key="8">
    <source>
        <dbReference type="ARBA" id="ARBA00023136"/>
    </source>
</evidence>
<dbReference type="SUPFAM" id="SSF52540">
    <property type="entry name" value="P-loop containing nucleoside triphosphate hydrolases"/>
    <property type="match status" value="1"/>
</dbReference>
<dbReference type="Gene3D" id="1.20.1560.10">
    <property type="entry name" value="ABC transporter type 1, transmembrane domain"/>
    <property type="match status" value="1"/>
</dbReference>
<dbReference type="GO" id="GO:0034040">
    <property type="term" value="F:ATPase-coupled lipid transmembrane transporter activity"/>
    <property type="evidence" value="ECO:0007669"/>
    <property type="project" value="TreeGrafter"/>
</dbReference>
<dbReference type="CDD" id="cd18544">
    <property type="entry name" value="ABC_6TM_TmrA_like"/>
    <property type="match status" value="1"/>
</dbReference>
<dbReference type="OrthoDB" id="9771903at2"/>
<comment type="caution">
    <text evidence="12">The sequence shown here is derived from an EMBL/GenBank/DDBJ whole genome shotgun (WGS) entry which is preliminary data.</text>
</comment>
<feature type="transmembrane region" description="Helical" evidence="9">
    <location>
        <begin position="350"/>
        <end position="374"/>
    </location>
</feature>
<evidence type="ECO:0000256" key="6">
    <source>
        <dbReference type="ARBA" id="ARBA00022840"/>
    </source>
</evidence>
<evidence type="ECO:0000256" key="5">
    <source>
        <dbReference type="ARBA" id="ARBA00022741"/>
    </source>
</evidence>
<dbReference type="CDD" id="cd03254">
    <property type="entry name" value="ABCC_Glucan_exporter_like"/>
    <property type="match status" value="1"/>
</dbReference>
<dbReference type="Proteomes" id="UP000306912">
    <property type="component" value="Unassembled WGS sequence"/>
</dbReference>
<evidence type="ECO:0000256" key="2">
    <source>
        <dbReference type="ARBA" id="ARBA00022448"/>
    </source>
</evidence>
<dbReference type="Pfam" id="PF00664">
    <property type="entry name" value="ABC_membrane"/>
    <property type="match status" value="1"/>
</dbReference>
<accession>A0A5R8QA96</accession>
<keyword evidence="5" id="KW-0547">Nucleotide-binding</keyword>
<keyword evidence="2" id="KW-0813">Transport</keyword>
<dbReference type="PROSITE" id="PS50929">
    <property type="entry name" value="ABC_TM1F"/>
    <property type="match status" value="1"/>
</dbReference>
<evidence type="ECO:0000256" key="1">
    <source>
        <dbReference type="ARBA" id="ARBA00004651"/>
    </source>
</evidence>
<dbReference type="FunCoup" id="A0A5R8QA96">
    <property type="interactions" value="110"/>
</dbReference>
<dbReference type="RefSeq" id="WP_138191659.1">
    <property type="nucleotide sequence ID" value="NZ_VBWP01000008.1"/>
</dbReference>
<feature type="transmembrane region" description="Helical" evidence="9">
    <location>
        <begin position="251"/>
        <end position="268"/>
    </location>
</feature>
<sequence>MSLWKQLWTFVKPHQRMLYLSGIAMITSSMLFVAGTMITKVIIDDYIMGIFEPLVVTTDPEANNRSVAFDGSYYTRLSDSTQADTSNERATISLTGDGYIMVTGNYSGTEITTNAGIAYVNGQNIGPYVLLTGDDVWQFFSIDLVAAIMMIALNFLIYLITAALSYYSGLELRYLASKVVIDLREAAFLHLQELPIQYFSDYPDGKVVSYIVHDSGAIIGLFENALLELVRMAVQIITVYIGMFILNAQLATYALVAIPFIAAWIFLYRRYAAKNFSATREIQANMNAMMNEQFSGIEVVQAFGAEQDVVTEFDKQNTEYLEYRKKFALLVSLFTDGVVHTLRRSIITIVLVYFGYELLGGMMVLSIGVVYAFVQYIDQAFQPLFSLFGVLNRFERSSVSAQRIFDFFLNKPGTMLEYGAIPEIDGNIDISNLNFSYDGETPVLKNINLQVKAGQTIGIVGHTGSGKSSLMNVLLRFYPYQSGEILIDGHNLLDLPVQSYREHVGIVLQDPILFSGTLYSNISLDNPNISEQDVLDVIHQIGADAFIQKQEKGLQEPVHDMGKNFSVGERQLIAFARVMIYNPRILVLDEATANIDTETETMIQQALQVISRNRTTFIIAHRLSTIKYADQIIVLDKGIMVEKGTHNELLDDNKFYRKMYDSQMTHPELAY</sequence>
<reference evidence="12 13" key="1">
    <citation type="submission" date="2019-05" db="EMBL/GenBank/DDBJ databases">
        <title>Culicoidintestinum kansasii gen. nov., sp. nov. from the gastrointestinal tract of the biting midge, Culicoides sonorensis.</title>
        <authorList>
            <person name="Neupane S."/>
            <person name="Ghosh A."/>
            <person name="Gunther S."/>
            <person name="Martin K."/>
            <person name="Zurek L."/>
        </authorList>
    </citation>
    <scope>NUCLEOTIDE SEQUENCE [LARGE SCALE GENOMIC DNA]</scope>
    <source>
        <strain evidence="12 13">CS-1</strain>
    </source>
</reference>
<dbReference type="PANTHER" id="PTHR24221:SF430">
    <property type="entry name" value="MULTIDRUG RESISTANCE ABC TRANSPORTER ATP-BINDING_PERMEASE PROTEIN YHEH-RELATED"/>
    <property type="match status" value="1"/>
</dbReference>
<dbReference type="InterPro" id="IPR017871">
    <property type="entry name" value="ABC_transporter-like_CS"/>
</dbReference>
<protein>
    <submittedName>
        <fullName evidence="12">ABC transporter ATP-binding protein</fullName>
    </submittedName>
</protein>
<proteinExistence type="predicted"/>
<evidence type="ECO:0000256" key="9">
    <source>
        <dbReference type="SAM" id="Phobius"/>
    </source>
</evidence>
<dbReference type="InterPro" id="IPR003439">
    <property type="entry name" value="ABC_transporter-like_ATP-bd"/>
</dbReference>
<feature type="transmembrane region" description="Helical" evidence="9">
    <location>
        <begin position="225"/>
        <end position="245"/>
    </location>
</feature>
<dbReference type="InParanoid" id="A0A5R8QA96"/>
<gene>
    <name evidence="12" type="ORF">FEZ08_09280</name>
</gene>
<dbReference type="InterPro" id="IPR027417">
    <property type="entry name" value="P-loop_NTPase"/>
</dbReference>
<evidence type="ECO:0000313" key="12">
    <source>
        <dbReference type="EMBL" id="TLG72569.1"/>
    </source>
</evidence>
<evidence type="ECO:0000313" key="13">
    <source>
        <dbReference type="Proteomes" id="UP000306912"/>
    </source>
</evidence>
<dbReference type="InterPro" id="IPR039421">
    <property type="entry name" value="Type_1_exporter"/>
</dbReference>
<dbReference type="InterPro" id="IPR036640">
    <property type="entry name" value="ABC1_TM_sf"/>
</dbReference>
<feature type="domain" description="ABC transmembrane type-1" evidence="11">
    <location>
        <begin position="20"/>
        <end position="396"/>
    </location>
</feature>
<evidence type="ECO:0000259" key="11">
    <source>
        <dbReference type="PROSITE" id="PS50929"/>
    </source>
</evidence>
<dbReference type="PROSITE" id="PS50893">
    <property type="entry name" value="ABC_TRANSPORTER_2"/>
    <property type="match status" value="1"/>
</dbReference>
<dbReference type="GO" id="GO:0140359">
    <property type="term" value="F:ABC-type transporter activity"/>
    <property type="evidence" value="ECO:0007669"/>
    <property type="project" value="InterPro"/>
</dbReference>
<feature type="domain" description="ABC transporter" evidence="10">
    <location>
        <begin position="428"/>
        <end position="662"/>
    </location>
</feature>
<dbReference type="Pfam" id="PF00005">
    <property type="entry name" value="ABC_tran"/>
    <property type="match status" value="1"/>
</dbReference>